<dbReference type="STRING" id="1302687.SAMN05444267_100839"/>
<dbReference type="Pfam" id="PF06580">
    <property type="entry name" value="His_kinase"/>
    <property type="match status" value="1"/>
</dbReference>
<organism evidence="4 5">
    <name type="scientific">Chryseobacterium polytrichastri</name>
    <dbReference type="NCBI Taxonomy" id="1302687"/>
    <lineage>
        <taxon>Bacteria</taxon>
        <taxon>Pseudomonadati</taxon>
        <taxon>Bacteroidota</taxon>
        <taxon>Flavobacteriia</taxon>
        <taxon>Flavobacteriales</taxon>
        <taxon>Weeksellaceae</taxon>
        <taxon>Chryseobacterium group</taxon>
        <taxon>Chryseobacterium</taxon>
    </lineage>
</organism>
<dbReference type="SUPFAM" id="SSF55874">
    <property type="entry name" value="ATPase domain of HSP90 chaperone/DNA topoisomerase II/histidine kinase"/>
    <property type="match status" value="1"/>
</dbReference>
<dbReference type="PANTHER" id="PTHR34220">
    <property type="entry name" value="SENSOR HISTIDINE KINASE YPDA"/>
    <property type="match status" value="1"/>
</dbReference>
<evidence type="ECO:0000313" key="4">
    <source>
        <dbReference type="EMBL" id="SHK81201.1"/>
    </source>
</evidence>
<feature type="transmembrane region" description="Helical" evidence="1">
    <location>
        <begin position="54"/>
        <end position="73"/>
    </location>
</feature>
<feature type="transmembrane region" description="Helical" evidence="1">
    <location>
        <begin position="150"/>
        <end position="170"/>
    </location>
</feature>
<dbReference type="InterPro" id="IPR050640">
    <property type="entry name" value="Bact_2-comp_sensor_kinase"/>
</dbReference>
<reference evidence="5" key="1">
    <citation type="submission" date="2016-11" db="EMBL/GenBank/DDBJ databases">
        <authorList>
            <person name="Varghese N."/>
            <person name="Submissions S."/>
        </authorList>
    </citation>
    <scope>NUCLEOTIDE SEQUENCE [LARGE SCALE GENOMIC DNA]</scope>
    <source>
        <strain evidence="5">DSM 26899</strain>
    </source>
</reference>
<keyword evidence="1" id="KW-0472">Membrane</keyword>
<keyword evidence="1" id="KW-1133">Transmembrane helix</keyword>
<accession>A0A1M6VIL6</accession>
<dbReference type="Proteomes" id="UP000184364">
    <property type="component" value="Unassembled WGS sequence"/>
</dbReference>
<evidence type="ECO:0000259" key="3">
    <source>
        <dbReference type="Pfam" id="PF14501"/>
    </source>
</evidence>
<dbReference type="PANTHER" id="PTHR34220:SF7">
    <property type="entry name" value="SENSOR HISTIDINE KINASE YPDA"/>
    <property type="match status" value="1"/>
</dbReference>
<dbReference type="InterPro" id="IPR010559">
    <property type="entry name" value="Sig_transdc_His_kin_internal"/>
</dbReference>
<keyword evidence="1" id="KW-0812">Transmembrane</keyword>
<feature type="transmembrane region" description="Helical" evidence="1">
    <location>
        <begin position="79"/>
        <end position="101"/>
    </location>
</feature>
<dbReference type="EMBL" id="FRAV01000008">
    <property type="protein sequence ID" value="SHK81201.1"/>
    <property type="molecule type" value="Genomic_DNA"/>
</dbReference>
<protein>
    <submittedName>
        <fullName evidence="4">GHKL domain-containing protein</fullName>
    </submittedName>
</protein>
<evidence type="ECO:0000256" key="1">
    <source>
        <dbReference type="SAM" id="Phobius"/>
    </source>
</evidence>
<dbReference type="AlphaFoldDB" id="A0A1M6VIL6"/>
<dbReference type="InterPro" id="IPR036890">
    <property type="entry name" value="HATPase_C_sf"/>
</dbReference>
<feature type="domain" description="Sensor histidine kinase NatK-like C-terminal" evidence="3">
    <location>
        <begin position="290"/>
        <end position="380"/>
    </location>
</feature>
<dbReference type="RefSeq" id="WP_228433705.1">
    <property type="nucleotide sequence ID" value="NZ_FRAV01000008.1"/>
</dbReference>
<feature type="transmembrane region" description="Helical" evidence="1">
    <location>
        <begin position="110"/>
        <end position="130"/>
    </location>
</feature>
<proteinExistence type="predicted"/>
<dbReference type="Pfam" id="PF14501">
    <property type="entry name" value="HATPase_c_5"/>
    <property type="match status" value="1"/>
</dbReference>
<dbReference type="GO" id="GO:0016020">
    <property type="term" value="C:membrane"/>
    <property type="evidence" value="ECO:0007669"/>
    <property type="project" value="InterPro"/>
</dbReference>
<keyword evidence="5" id="KW-1185">Reference proteome</keyword>
<feature type="domain" description="Signal transduction histidine kinase internal region" evidence="2">
    <location>
        <begin position="190"/>
        <end position="266"/>
    </location>
</feature>
<dbReference type="GO" id="GO:0000155">
    <property type="term" value="F:phosphorelay sensor kinase activity"/>
    <property type="evidence" value="ECO:0007669"/>
    <property type="project" value="InterPro"/>
</dbReference>
<evidence type="ECO:0000313" key="5">
    <source>
        <dbReference type="Proteomes" id="UP000184364"/>
    </source>
</evidence>
<dbReference type="Gene3D" id="3.30.565.10">
    <property type="entry name" value="Histidine kinase-like ATPase, C-terminal domain"/>
    <property type="match status" value="1"/>
</dbReference>
<name>A0A1M6VIL6_9FLAO</name>
<gene>
    <name evidence="4" type="ORF">SAMN05444267_100839</name>
</gene>
<dbReference type="InterPro" id="IPR032834">
    <property type="entry name" value="NatK-like_C"/>
</dbReference>
<evidence type="ECO:0000259" key="2">
    <source>
        <dbReference type="Pfam" id="PF06580"/>
    </source>
</evidence>
<sequence>MAGWYNIMQIVFVITYFCFVENDQINMKYKPSTLNDSPVIDFIVKDSYRFWRHFVFMLLFFALLYFASFWRLYAGAGQYYALSIVYISILTMAYVNIYVLVPMSFFKARYVLYFILLVLLGIVGMNFISAIMSNFSEYKIEKHDPKRGGFYEGVMMCIPIILVSTTVKLLQKWTRDNKRITELSNLTLNMELNELRNQINPHFLFNMLNNVKALIRTDPEKATTVIIKLSEFLRYQLYENGEEKTLLTSEIDFLSNFLNLEKIRRENFSVEINSENDKRVLNSTFIPPNLFTTFVENAVKHSVEIDDQESYVKINIKVENKKLTFICMNSQNPNYSISDKKYGGLGLANIKRRLELLYQNQYHLEIISTDKEYTVNLIIPV</sequence>